<evidence type="ECO:0000313" key="1">
    <source>
        <dbReference type="EMBL" id="KAJ7996395.1"/>
    </source>
</evidence>
<keyword evidence="2" id="KW-1185">Reference proteome</keyword>
<name>A0ACC2FYT3_DALPE</name>
<reference evidence="1" key="1">
    <citation type="submission" date="2021-05" db="EMBL/GenBank/DDBJ databases">
        <authorList>
            <person name="Pan Q."/>
            <person name="Jouanno E."/>
            <person name="Zahm M."/>
            <person name="Klopp C."/>
            <person name="Cabau C."/>
            <person name="Louis A."/>
            <person name="Berthelot C."/>
            <person name="Parey E."/>
            <person name="Roest Crollius H."/>
            <person name="Montfort J."/>
            <person name="Robinson-Rechavi M."/>
            <person name="Bouchez O."/>
            <person name="Lampietro C."/>
            <person name="Lopez Roques C."/>
            <person name="Donnadieu C."/>
            <person name="Postlethwait J."/>
            <person name="Bobe J."/>
            <person name="Dillon D."/>
            <person name="Chandos A."/>
            <person name="von Hippel F."/>
            <person name="Guiguen Y."/>
        </authorList>
    </citation>
    <scope>NUCLEOTIDE SEQUENCE</scope>
    <source>
        <strain evidence="1">YG-Jan2019</strain>
    </source>
</reference>
<comment type="caution">
    <text evidence="1">The sequence shown here is derived from an EMBL/GenBank/DDBJ whole genome shotgun (WGS) entry which is preliminary data.</text>
</comment>
<sequence length="1630" mass="181994">MGFADLLNEVGGFGRFQWIHVTLLSIPGLLMKWMTSNSSVPLYQWMPRGSNSRSAREICLDGWTYDKTEFLSTLVTEWDLVCSLRPLKQMSQTIYMGGVLSGAIIFGGLSDRFGRKALLIWSYFQLATLGTCTAFSPSYVIYCVLRFMTGMAVSGVILNAVSLKVEWIPTKTRTLVGTLSSFFFTFGQMVLAGIAYNLRDWRNLQMAVCAPFFIFFLYSWWYSESARWLVLNRRSGEALKHLHRVAKINRKPEMVEKITLEVLESHMHKEVQSSKGTYTAYDLIRTIVMRRISLCLMIVWFSTSFAYYGLAMDLQKFGVNIYLMQIIFGAVDFPAKLVALGSLTFLGRRITQGTCLLMSAVMIFANIFVPTDMQSVRTALACLGKGFTSASFTCVYLFTGELYPTVIRQTGMGFVSTMARIGSMAAPAVLILDDVMPALPSIVYGGAAVVAGFIAFFLPETLNVPLPDTIEDVEDKWTKKKPNTDKQFEKEMEAFQKNEKVGEEDGKNIGLNALWDSSKPLAKVKNNLAWTLPGGLLRSSAGHDGWRNQPKGRLQEWPPFQWSPRGAESPLWLLSCFRGKSSCHYGFLSCLWGESSGHDGLTKTEKKSSYKMSGPLGPDMPVPVPKPRARYKRAAGSLLSQNSEETYLTHTPNPERSTGILSKGKNYLQFEIKDTSDNRLNNDSSTTNIASQADQNQIQPIVPLSTSQSGPMPSCPELDDSYSDRLLDISASSSSPSSSPASDHDPSLIVVPDWKKELGSDSSNDDDELIADIRKACLIHRTSVVGVVSNGQTPVPRVEHESLQTRPIKPKIPRTATIRVSRKKQGPGSGGASKAAESSRRESVVSRSSWLDVWKGRRHNVLWATLDGQLVSLWKKRTDKFTETVFHVSSITEVRKQDKGRFSVFFRKKHFEFMAHSDAVQEGWVTSLLASRGLDPPVSPEQHGTLVMKDPRTRVYAAISGHNLWIYSNKESFQLGIGTTCVSMNVASVKQTGRHNFSLITPYKTFNFTADSSRELSSWLESLTKVILSALSCSEVAQQLWASPWNKVCADCGSANPEWASVNLLVVICEACAGQHRSLGSNLSKVRSLKLDSKVWTEPLIQLFVQFGNKAANEVWGHNVPGAEQILPDAAVNQRRDFIRAKYVKGRYRRAHPLASIPRLLNQRLCEVVCGPNVPETMSLLSSGARVLGNTSDPKCPSPIALAEQARQALQTELLRHNEYTEVPANAHQKHSRASSTSDLLSAAGEEELHGKLEEDRFLFSTENDSAACDVLDLREVISIFDSSDGTTYKFEMVTLTDELMCNSDTETELIIHLLHILKVVLPGPLDEEELDGVFAVSRVSLREGGGLQHAEVWAVLRAGQVLIYPTDRQRQKEKLMLTPESQYKLDSSANTIELTTGERTMSMQFEHKNSCQTWHTLLKRATTTKMKPRPSLYQLPASYTGKVPPLIERCISHITQYGLKVEGLYRRCGLATKMNLLVEALRNSPNTAQLDRDEQGLLDVAGALKQYVRQQVLLIPEDHKKSWVEAAAHEDETIRLATYRRLLKKLPPDNRITLNALCGHFYIVQLYSAENRMTAHNLALVFVPTLFQELAMNPNMVRLTRELIIHHTIIFLGQEEEPGKEVGELITIL</sequence>
<protein>
    <submittedName>
        <fullName evidence="1">Uncharacterized protein</fullName>
    </submittedName>
</protein>
<dbReference type="EMBL" id="CM055747">
    <property type="protein sequence ID" value="KAJ7996395.1"/>
    <property type="molecule type" value="Genomic_DNA"/>
</dbReference>
<organism evidence="1 2">
    <name type="scientific">Dallia pectoralis</name>
    <name type="common">Alaska blackfish</name>
    <dbReference type="NCBI Taxonomy" id="75939"/>
    <lineage>
        <taxon>Eukaryota</taxon>
        <taxon>Metazoa</taxon>
        <taxon>Chordata</taxon>
        <taxon>Craniata</taxon>
        <taxon>Vertebrata</taxon>
        <taxon>Euteleostomi</taxon>
        <taxon>Actinopterygii</taxon>
        <taxon>Neopterygii</taxon>
        <taxon>Teleostei</taxon>
        <taxon>Protacanthopterygii</taxon>
        <taxon>Esociformes</taxon>
        <taxon>Umbridae</taxon>
        <taxon>Dallia</taxon>
    </lineage>
</organism>
<gene>
    <name evidence="1" type="ORF">DPEC_G00236640</name>
</gene>
<accession>A0ACC2FYT3</accession>
<proteinExistence type="predicted"/>
<evidence type="ECO:0000313" key="2">
    <source>
        <dbReference type="Proteomes" id="UP001157502"/>
    </source>
</evidence>
<dbReference type="Proteomes" id="UP001157502">
    <property type="component" value="Chromosome 20"/>
</dbReference>